<keyword evidence="2" id="KW-0255">Endonuclease</keyword>
<keyword evidence="2" id="KW-0378">Hydrolase</keyword>
<dbReference type="RefSeq" id="WP_166156063.1">
    <property type="nucleotide sequence ID" value="NZ_JAAOIW010000021.1"/>
</dbReference>
<reference evidence="2" key="1">
    <citation type="submission" date="2020-03" db="EMBL/GenBank/DDBJ databases">
        <title>Draft sequencing of Paenibacilllus sp. S3N08.</title>
        <authorList>
            <person name="Kim D.-U."/>
        </authorList>
    </citation>
    <scope>NUCLEOTIDE SEQUENCE</scope>
    <source>
        <strain evidence="2">S3N08</strain>
    </source>
</reference>
<feature type="domain" description="Restriction endonuclease type IV Mrr" evidence="1">
    <location>
        <begin position="144"/>
        <end position="250"/>
    </location>
</feature>
<accession>A0ABX0JHF2</accession>
<evidence type="ECO:0000313" key="2">
    <source>
        <dbReference type="EMBL" id="NHN34681.1"/>
    </source>
</evidence>
<dbReference type="Proteomes" id="UP001165962">
    <property type="component" value="Unassembled WGS sequence"/>
</dbReference>
<keyword evidence="2" id="KW-0540">Nuclease</keyword>
<dbReference type="GO" id="GO:0004519">
    <property type="term" value="F:endonuclease activity"/>
    <property type="evidence" value="ECO:0007669"/>
    <property type="project" value="UniProtKB-KW"/>
</dbReference>
<dbReference type="EMBL" id="JAAOIW010000021">
    <property type="protein sequence ID" value="NHN34681.1"/>
    <property type="molecule type" value="Genomic_DNA"/>
</dbReference>
<evidence type="ECO:0000313" key="3">
    <source>
        <dbReference type="Proteomes" id="UP001165962"/>
    </source>
</evidence>
<organism evidence="2 3">
    <name type="scientific">Paenibacillus agricola</name>
    <dbReference type="NCBI Taxonomy" id="2716264"/>
    <lineage>
        <taxon>Bacteria</taxon>
        <taxon>Bacillati</taxon>
        <taxon>Bacillota</taxon>
        <taxon>Bacilli</taxon>
        <taxon>Bacillales</taxon>
        <taxon>Paenibacillaceae</taxon>
        <taxon>Paenibacillus</taxon>
    </lineage>
</organism>
<gene>
    <name evidence="2" type="ORF">G9U52_33505</name>
</gene>
<dbReference type="Pfam" id="PF04471">
    <property type="entry name" value="Mrr_cat"/>
    <property type="match status" value="1"/>
</dbReference>
<keyword evidence="3" id="KW-1185">Reference proteome</keyword>
<comment type="caution">
    <text evidence="2">The sequence shown here is derived from an EMBL/GenBank/DDBJ whole genome shotgun (WGS) entry which is preliminary data.</text>
</comment>
<name>A0ABX0JHF2_9BACL</name>
<dbReference type="InterPro" id="IPR011335">
    <property type="entry name" value="Restrct_endonuc-II-like"/>
</dbReference>
<protein>
    <submittedName>
        <fullName evidence="2">Restriction endonuclease</fullName>
    </submittedName>
</protein>
<proteinExistence type="predicted"/>
<sequence>MSKISFNELQYIEKMLEMDGGYVLNFSNSTFQRFIFDSLEIDIYKKYVGLSKAKILRRIIDENDDVPVGKLFLQLLEYKKLHLVIKEDEKELFFKCVEISYRLIGKSTLPKVKSAPIVQRLNFDFDASYKSYTKMVTNKNAQERGYEFEKYLFELFIQNNLEPRESFRIHGEQIDGSFCLANEVYLLEAKWQSTPSNKNDLVIFNEKVSSKSAFTRGFFISHAGYSPHAVETFNSGRTVHIVLMDGQELAIILERKIDFKTALEKKIRCLAEEGNCYKNINELF</sequence>
<dbReference type="InterPro" id="IPR007560">
    <property type="entry name" value="Restrct_endonuc_IV_Mrr"/>
</dbReference>
<dbReference type="SUPFAM" id="SSF52980">
    <property type="entry name" value="Restriction endonuclease-like"/>
    <property type="match status" value="1"/>
</dbReference>
<evidence type="ECO:0000259" key="1">
    <source>
        <dbReference type="Pfam" id="PF04471"/>
    </source>
</evidence>